<dbReference type="SMART" id="SM00858">
    <property type="entry name" value="SAF"/>
    <property type="match status" value="1"/>
</dbReference>
<dbReference type="PANTHER" id="PTHR42966">
    <property type="entry name" value="N-ACETYLNEURAMINATE SYNTHASE"/>
    <property type="match status" value="1"/>
</dbReference>
<dbReference type="NCBIfam" id="TIGR03586">
    <property type="entry name" value="PseI"/>
    <property type="match status" value="1"/>
</dbReference>
<accession>A0ABY7MDH6</accession>
<dbReference type="PANTHER" id="PTHR42966:SF2">
    <property type="entry name" value="PSEUDAMINIC ACID SYNTHASE"/>
    <property type="match status" value="1"/>
</dbReference>
<dbReference type="InterPro" id="IPR020030">
    <property type="entry name" value="Pseudaminic_synth_PseI"/>
</dbReference>
<dbReference type="InterPro" id="IPR006190">
    <property type="entry name" value="SAF_AFP_Neu5Ac"/>
</dbReference>
<feature type="domain" description="AFP-like" evidence="1">
    <location>
        <begin position="295"/>
        <end position="353"/>
    </location>
</feature>
<dbReference type="SUPFAM" id="SSF51569">
    <property type="entry name" value="Aldolase"/>
    <property type="match status" value="1"/>
</dbReference>
<dbReference type="SUPFAM" id="SSF51269">
    <property type="entry name" value="AFP III-like domain"/>
    <property type="match status" value="1"/>
</dbReference>
<dbReference type="EMBL" id="CP089391">
    <property type="protein sequence ID" value="WBL76455.1"/>
    <property type="molecule type" value="Genomic_DNA"/>
</dbReference>
<dbReference type="Pfam" id="PF03102">
    <property type="entry name" value="NeuB"/>
    <property type="match status" value="1"/>
</dbReference>
<dbReference type="InterPro" id="IPR013974">
    <property type="entry name" value="SAF"/>
</dbReference>
<dbReference type="Pfam" id="PF08666">
    <property type="entry name" value="SAF"/>
    <property type="match status" value="1"/>
</dbReference>
<evidence type="ECO:0000313" key="3">
    <source>
        <dbReference type="Proteomes" id="UP001179614"/>
    </source>
</evidence>
<dbReference type="PROSITE" id="PS50844">
    <property type="entry name" value="AFP_LIKE"/>
    <property type="match status" value="1"/>
</dbReference>
<keyword evidence="3" id="KW-1185">Reference proteome</keyword>
<dbReference type="CDD" id="cd11615">
    <property type="entry name" value="SAF_NeuB_like"/>
    <property type="match status" value="1"/>
</dbReference>
<gene>
    <name evidence="2" type="primary">pseI</name>
    <name evidence="2" type="ORF">I3J27_25940</name>
</gene>
<dbReference type="InterPro" id="IPR051690">
    <property type="entry name" value="PseI-like"/>
</dbReference>
<name>A0ABY7MDH6_9BRAD</name>
<sequence length="370" mass="40307">MTDKISIAGRSIGRSHKPFIIAEMSGNHNQSLDRALAIVEAAAKTGAHALKLQTYTADTMTLDLDQDEFFINDPDSLWKGNSLHKLYQQAYTPWEWHKPIFERARALGMIPFSSPFDASAVDFLEGLGVPCYKIASFENTDLPLIRKVASTGKPMIISTGMANVAEIDEAVRTAREVGCKELVLLKCTSTYPATPSDTNLLTIPHLRGMFGCEVGLSDHTFGIGASVASVALGASVIEKHFTLARADGGVDSSFSMEPDEMASLVVETERAWMALGEVHYGLTGKEKDSRVFRRSLYVAEDLAAGDVLTDKNLRIIRPGLGLPPKYFSTLIGKRVGRPVRKGTPMSWDLLTPVDAPVVEPRQAASRNARA</sequence>
<dbReference type="RefSeq" id="WP_270161734.1">
    <property type="nucleotide sequence ID" value="NZ_CP089391.1"/>
</dbReference>
<dbReference type="Gene3D" id="3.90.1210.10">
    <property type="entry name" value="Antifreeze-like/N-acetylneuraminic acid synthase C-terminal domain"/>
    <property type="match status" value="1"/>
</dbReference>
<evidence type="ECO:0000313" key="2">
    <source>
        <dbReference type="EMBL" id="WBL76455.1"/>
    </source>
</evidence>
<protein>
    <submittedName>
        <fullName evidence="2">Pseudaminic acid synthase</fullName>
        <ecNumber evidence="2">2.5.1.97</ecNumber>
    </submittedName>
</protein>
<dbReference type="InterPro" id="IPR057736">
    <property type="entry name" value="SAF_PseI/NeuA/NeuB"/>
</dbReference>
<dbReference type="Proteomes" id="UP001179614">
    <property type="component" value="Chromosome"/>
</dbReference>
<dbReference type="InterPro" id="IPR013785">
    <property type="entry name" value="Aldolase_TIM"/>
</dbReference>
<dbReference type="EC" id="2.5.1.97" evidence="2"/>
<proteinExistence type="predicted"/>
<dbReference type="InterPro" id="IPR036732">
    <property type="entry name" value="AFP_Neu5c_C_sf"/>
</dbReference>
<dbReference type="GO" id="GO:0016740">
    <property type="term" value="F:transferase activity"/>
    <property type="evidence" value="ECO:0007669"/>
    <property type="project" value="UniProtKB-KW"/>
</dbReference>
<dbReference type="Gene3D" id="3.20.20.70">
    <property type="entry name" value="Aldolase class I"/>
    <property type="match status" value="1"/>
</dbReference>
<keyword evidence="2" id="KW-0808">Transferase</keyword>
<organism evidence="2 3">
    <name type="scientific">Bradyrhizobium xenonodulans</name>
    <dbReference type="NCBI Taxonomy" id="2736875"/>
    <lineage>
        <taxon>Bacteria</taxon>
        <taxon>Pseudomonadati</taxon>
        <taxon>Pseudomonadota</taxon>
        <taxon>Alphaproteobacteria</taxon>
        <taxon>Hyphomicrobiales</taxon>
        <taxon>Nitrobacteraceae</taxon>
        <taxon>Bradyrhizobium</taxon>
    </lineage>
</organism>
<reference evidence="2" key="1">
    <citation type="submission" date="2021-12" db="EMBL/GenBank/DDBJ databases">
        <title>Bradyrhizobium xenonodulans sp. nov.</title>
        <authorList>
            <person name="Claassens R."/>
            <person name="Venter S.N."/>
            <person name="Beukes C.W."/>
            <person name="Stepkowski T."/>
            <person name="Steenkamp E.T."/>
        </authorList>
    </citation>
    <scope>NUCLEOTIDE SEQUENCE</scope>
    <source>
        <strain evidence="2">14AB</strain>
    </source>
</reference>
<dbReference type="InterPro" id="IPR013132">
    <property type="entry name" value="PseI/NeuA/B-like_N"/>
</dbReference>
<evidence type="ECO:0000259" key="1">
    <source>
        <dbReference type="PROSITE" id="PS50844"/>
    </source>
</evidence>